<dbReference type="Proteomes" id="UP000784128">
    <property type="component" value="Unassembled WGS sequence"/>
</dbReference>
<protein>
    <submittedName>
        <fullName evidence="1">Uncharacterized protein</fullName>
    </submittedName>
</protein>
<evidence type="ECO:0000313" key="1">
    <source>
        <dbReference type="EMBL" id="MBT1072161.1"/>
    </source>
</evidence>
<dbReference type="EMBL" id="JAHDYS010000008">
    <property type="protein sequence ID" value="MBT1072161.1"/>
    <property type="molecule type" value="Genomic_DNA"/>
</dbReference>
<evidence type="ECO:0000313" key="2">
    <source>
        <dbReference type="Proteomes" id="UP000784128"/>
    </source>
</evidence>
<reference evidence="1 2" key="1">
    <citation type="submission" date="2021-05" db="EMBL/GenBank/DDBJ databases">
        <title>The draft genome of Geobacter chapellei DSM 13688.</title>
        <authorList>
            <person name="Xu Z."/>
            <person name="Masuda Y."/>
            <person name="Itoh H."/>
            <person name="Senoo K."/>
        </authorList>
    </citation>
    <scope>NUCLEOTIDE SEQUENCE [LARGE SCALE GENOMIC DNA]</scope>
    <source>
        <strain evidence="1 2">DSM 13688</strain>
    </source>
</reference>
<accession>A0ABS5U902</accession>
<sequence>MAATQRTRLGREEFSMLPFPDKLTYLAGVSPKERVSLILGDPEGKQLTWSMHPQALYWLFKEIDTPDAMQLLGLANPRQCVFILDMELWRGWTFSEDKAMEYFGYILKGSEEHFLELLPHLDFNLLTLFLGREIFVAGGIGDLNTDEERLIEWDHTFDDVFLIKFKKPENAEVIGRFIDLVCRYDNPLYTALMESVSSDIDVEGEEECYRLKSGRLADLGFPPLDEAREIYSRINPATFTPSHTKVLLQTDVSNNLPDIMLTDKTLLERAILQVDSELFRMELNYLINTALVADEAHLADTPYMLAVVERVYGYLNIALEYLSKGDEAKGVEILRGEYLKNLFRLGFSIVLGLKHRADKLNDSSYATGEVLSGLKSPRPRYYRGLDDDGIDGYREFHEMQDFRNVSDFLTTLEDGTDELN</sequence>
<dbReference type="Pfam" id="PF19676">
    <property type="entry name" value="DUF6178"/>
    <property type="match status" value="1"/>
</dbReference>
<gene>
    <name evidence="1" type="ORF">KJB30_10225</name>
</gene>
<keyword evidence="2" id="KW-1185">Reference proteome</keyword>
<organism evidence="1 2">
    <name type="scientific">Pelotalea chapellei</name>
    <dbReference type="NCBI Taxonomy" id="44671"/>
    <lineage>
        <taxon>Bacteria</taxon>
        <taxon>Pseudomonadati</taxon>
        <taxon>Thermodesulfobacteriota</taxon>
        <taxon>Desulfuromonadia</taxon>
        <taxon>Geobacterales</taxon>
        <taxon>Geobacteraceae</taxon>
        <taxon>Pelotalea</taxon>
    </lineage>
</organism>
<dbReference type="InterPro" id="IPR045750">
    <property type="entry name" value="DUF6178"/>
</dbReference>
<proteinExistence type="predicted"/>
<name>A0ABS5U902_9BACT</name>
<comment type="caution">
    <text evidence="1">The sequence shown here is derived from an EMBL/GenBank/DDBJ whole genome shotgun (WGS) entry which is preliminary data.</text>
</comment>